<feature type="domain" description="N-acetyltransferase" evidence="1">
    <location>
        <begin position="23"/>
        <end position="113"/>
    </location>
</feature>
<dbReference type="InterPro" id="IPR016181">
    <property type="entry name" value="Acyl_CoA_acyltransferase"/>
</dbReference>
<dbReference type="PROSITE" id="PS51729">
    <property type="entry name" value="GNAT_YJDJ"/>
    <property type="match status" value="1"/>
</dbReference>
<evidence type="ECO:0000313" key="2">
    <source>
        <dbReference type="EMBL" id="GGB42033.1"/>
    </source>
</evidence>
<keyword evidence="3" id="KW-1185">Reference proteome</keyword>
<dbReference type="Gene3D" id="3.40.630.30">
    <property type="match status" value="1"/>
</dbReference>
<accession>A0A916WYD0</accession>
<dbReference type="Proteomes" id="UP000621454">
    <property type="component" value="Unassembled WGS sequence"/>
</dbReference>
<organism evidence="2 3">
    <name type="scientific">Gordonia jinhuaensis</name>
    <dbReference type="NCBI Taxonomy" id="1517702"/>
    <lineage>
        <taxon>Bacteria</taxon>
        <taxon>Bacillati</taxon>
        <taxon>Actinomycetota</taxon>
        <taxon>Actinomycetes</taxon>
        <taxon>Mycobacteriales</taxon>
        <taxon>Gordoniaceae</taxon>
        <taxon>Gordonia</taxon>
    </lineage>
</organism>
<reference evidence="2" key="2">
    <citation type="submission" date="2020-09" db="EMBL/GenBank/DDBJ databases">
        <authorList>
            <person name="Sun Q."/>
            <person name="Zhou Y."/>
        </authorList>
    </citation>
    <scope>NUCLEOTIDE SEQUENCE</scope>
    <source>
        <strain evidence="2">CGMCC 1.12827</strain>
    </source>
</reference>
<dbReference type="InterPro" id="IPR031165">
    <property type="entry name" value="GNAT_YJDJ"/>
</dbReference>
<protein>
    <recommendedName>
        <fullName evidence="1">N-acetyltransferase domain-containing protein</fullName>
    </recommendedName>
</protein>
<name>A0A916WYD0_9ACTN</name>
<dbReference type="AlphaFoldDB" id="A0A916WYD0"/>
<dbReference type="Pfam" id="PF14542">
    <property type="entry name" value="Acetyltransf_CG"/>
    <property type="match status" value="1"/>
</dbReference>
<dbReference type="PANTHER" id="PTHR31435">
    <property type="entry name" value="PROTEIN NATD1"/>
    <property type="match status" value="1"/>
</dbReference>
<dbReference type="EMBL" id="BMGC01000030">
    <property type="protein sequence ID" value="GGB42033.1"/>
    <property type="molecule type" value="Genomic_DNA"/>
</dbReference>
<dbReference type="InterPro" id="IPR045057">
    <property type="entry name" value="Gcn5-rel_NAT"/>
</dbReference>
<dbReference type="PANTHER" id="PTHR31435:SF9">
    <property type="entry name" value="PROTEIN NATD1"/>
    <property type="match status" value="1"/>
</dbReference>
<reference evidence="2" key="1">
    <citation type="journal article" date="2014" name="Int. J. Syst. Evol. Microbiol.">
        <title>Complete genome sequence of Corynebacterium casei LMG S-19264T (=DSM 44701T), isolated from a smear-ripened cheese.</title>
        <authorList>
            <consortium name="US DOE Joint Genome Institute (JGI-PGF)"/>
            <person name="Walter F."/>
            <person name="Albersmeier A."/>
            <person name="Kalinowski J."/>
            <person name="Ruckert C."/>
        </authorList>
    </citation>
    <scope>NUCLEOTIDE SEQUENCE</scope>
    <source>
        <strain evidence="2">CGMCC 1.12827</strain>
    </source>
</reference>
<dbReference type="SUPFAM" id="SSF55729">
    <property type="entry name" value="Acyl-CoA N-acyltransferases (Nat)"/>
    <property type="match status" value="1"/>
</dbReference>
<comment type="caution">
    <text evidence="2">The sequence shown here is derived from an EMBL/GenBank/DDBJ whole genome shotgun (WGS) entry which is preliminary data.</text>
</comment>
<proteinExistence type="predicted"/>
<gene>
    <name evidence="2" type="ORF">GCM10011489_31980</name>
</gene>
<evidence type="ECO:0000259" key="1">
    <source>
        <dbReference type="PROSITE" id="PS51729"/>
    </source>
</evidence>
<evidence type="ECO:0000313" key="3">
    <source>
        <dbReference type="Proteomes" id="UP000621454"/>
    </source>
</evidence>
<sequence length="113" mass="12583">MPTRRKKPPQSADAILQQLSRVVHNPDRERFELWVAGDLVGVLGYSAAEDHGQRVLTILHTVLFDEYTGHGLASRLAGGAMQYAVDSGSRVHPICDFMQNYLQHNPVYGRLAV</sequence>